<organism evidence="3 4">
    <name type="scientific">Ralstonia insidiosa</name>
    <dbReference type="NCBI Taxonomy" id="190721"/>
    <lineage>
        <taxon>Bacteria</taxon>
        <taxon>Pseudomonadati</taxon>
        <taxon>Pseudomonadota</taxon>
        <taxon>Betaproteobacteria</taxon>
        <taxon>Burkholderiales</taxon>
        <taxon>Burkholderiaceae</taxon>
        <taxon>Ralstonia</taxon>
    </lineage>
</organism>
<feature type="compositionally biased region" description="Low complexity" evidence="2">
    <location>
        <begin position="81"/>
        <end position="94"/>
    </location>
</feature>
<dbReference type="Proteomes" id="UP000575469">
    <property type="component" value="Unassembled WGS sequence"/>
</dbReference>
<sequence length="523" mass="57693">MTGMIMVPRFLQQLELDTSADERAIRRAYAQKLKKIDQEADPAGFQALRAAYDAALMWARQPSRSAPEQDLDAEDEDEADAAPSPAPTASFAPPNVAIPKLRVEATSPPPATAPVPVPTQQDDAAAHANTAFAGFMDTFKAAAANPKTMPDYHTWQAALEKLMAGDALISMTAREMFEYKFAALLTQGWKPGHEALLVAAANVFRWNEDRRHLQSFGNIGFVLDRALQERALFDRLPPKDRAQQRALIQRLRNPSEPNRRELLDSFLLLENTVRNFPTWLGIITDVSQLPRWRELYAALPPSKRDKQVPLGQLPQHLTSTGSRRSGWWMVLLLVILVNGARLLSNSSGPQPTVSPGQSTIANKLLAPTDPMPVPPPTQAFRSDPVDPRHGRQPPPPLSQKAVAALVKKAPSPEVCDEVFRITQVYDLDTPYQSANPGPAFDRQIVACVAKRHWPMSMMSDVSVEQALRREKARLTANNKKLQADIEHLYLRGDKPNQPPSAPAAHLQGVFKESTATGASADVE</sequence>
<evidence type="ECO:0000313" key="4">
    <source>
        <dbReference type="Proteomes" id="UP000575469"/>
    </source>
</evidence>
<accession>A0A848P6P7</accession>
<evidence type="ECO:0008006" key="5">
    <source>
        <dbReference type="Google" id="ProtNLM"/>
    </source>
</evidence>
<dbReference type="AlphaFoldDB" id="A0A848P6P7"/>
<proteinExistence type="predicted"/>
<feature type="region of interest" description="Disordered" evidence="2">
    <location>
        <begin position="492"/>
        <end position="523"/>
    </location>
</feature>
<dbReference type="RefSeq" id="WP_169341611.1">
    <property type="nucleotide sequence ID" value="NZ_JABBZM010000032.1"/>
</dbReference>
<dbReference type="EMBL" id="JABBZM010000032">
    <property type="protein sequence ID" value="NMV41370.1"/>
    <property type="molecule type" value="Genomic_DNA"/>
</dbReference>
<evidence type="ECO:0000256" key="2">
    <source>
        <dbReference type="SAM" id="MobiDB-lite"/>
    </source>
</evidence>
<reference evidence="3 4" key="1">
    <citation type="submission" date="2020-04" db="EMBL/GenBank/DDBJ databases">
        <title>Ralstonia insidiosa genome sequencing and assembly.</title>
        <authorList>
            <person name="Martins R.C.R."/>
            <person name="Perdigao-Neto L.V."/>
            <person name="Levin A.S.S."/>
            <person name="Costa S.F."/>
        </authorList>
    </citation>
    <scope>NUCLEOTIDE SEQUENCE [LARGE SCALE GENOMIC DNA]</scope>
    <source>
        <strain evidence="3 4">5047</strain>
    </source>
</reference>
<gene>
    <name evidence="3" type="ORF">HGR00_25970</name>
</gene>
<feature type="compositionally biased region" description="Acidic residues" evidence="2">
    <location>
        <begin position="69"/>
        <end position="80"/>
    </location>
</feature>
<feature type="coiled-coil region" evidence="1">
    <location>
        <begin position="464"/>
        <end position="491"/>
    </location>
</feature>
<comment type="caution">
    <text evidence="3">The sequence shown here is derived from an EMBL/GenBank/DDBJ whole genome shotgun (WGS) entry which is preliminary data.</text>
</comment>
<name>A0A848P6P7_9RALS</name>
<protein>
    <recommendedName>
        <fullName evidence="5">J domain-containing protein</fullName>
    </recommendedName>
</protein>
<feature type="region of interest" description="Disordered" evidence="2">
    <location>
        <begin position="363"/>
        <end position="397"/>
    </location>
</feature>
<evidence type="ECO:0000313" key="3">
    <source>
        <dbReference type="EMBL" id="NMV41370.1"/>
    </source>
</evidence>
<evidence type="ECO:0000256" key="1">
    <source>
        <dbReference type="SAM" id="Coils"/>
    </source>
</evidence>
<feature type="region of interest" description="Disordered" evidence="2">
    <location>
        <begin position="61"/>
        <end position="94"/>
    </location>
</feature>
<keyword evidence="1" id="KW-0175">Coiled coil</keyword>